<keyword evidence="5" id="KW-1185">Reference proteome</keyword>
<evidence type="ECO:0000313" key="4">
    <source>
        <dbReference type="EMBL" id="RYP83596.1"/>
    </source>
</evidence>
<evidence type="ECO:0000259" key="1">
    <source>
        <dbReference type="Pfam" id="PF13280"/>
    </source>
</evidence>
<proteinExistence type="predicted"/>
<feature type="domain" description="WYL" evidence="1">
    <location>
        <begin position="154"/>
        <end position="219"/>
    </location>
</feature>
<dbReference type="InterPro" id="IPR057727">
    <property type="entry name" value="WCX_dom"/>
</dbReference>
<dbReference type="PANTHER" id="PTHR34580:SF1">
    <property type="entry name" value="PROTEIN PAFC"/>
    <property type="match status" value="1"/>
</dbReference>
<dbReference type="InterPro" id="IPR051534">
    <property type="entry name" value="CBASS_pafABC_assoc_protein"/>
</dbReference>
<dbReference type="OrthoDB" id="5174471at2"/>
<dbReference type="InterPro" id="IPR043839">
    <property type="entry name" value="PafC_HTH"/>
</dbReference>
<dbReference type="PIRSF" id="PIRSF016838">
    <property type="entry name" value="PafC"/>
    <property type="match status" value="1"/>
</dbReference>
<dbReference type="InterPro" id="IPR028349">
    <property type="entry name" value="PafC-like"/>
</dbReference>
<dbReference type="EMBL" id="SDKM01000031">
    <property type="protein sequence ID" value="RYP83596.1"/>
    <property type="molecule type" value="Genomic_DNA"/>
</dbReference>
<feature type="domain" description="PafC HTH" evidence="2">
    <location>
        <begin position="7"/>
        <end position="124"/>
    </location>
</feature>
<dbReference type="PANTHER" id="PTHR34580">
    <property type="match status" value="1"/>
</dbReference>
<dbReference type="AlphaFoldDB" id="A0A4Q4Z8X0"/>
<organism evidence="4 5">
    <name type="scientific">Nocardioides guangzhouensis</name>
    <dbReference type="NCBI Taxonomy" id="2497878"/>
    <lineage>
        <taxon>Bacteria</taxon>
        <taxon>Bacillati</taxon>
        <taxon>Actinomycetota</taxon>
        <taxon>Actinomycetes</taxon>
        <taxon>Propionibacteriales</taxon>
        <taxon>Nocardioidaceae</taxon>
        <taxon>Nocardioides</taxon>
    </lineage>
</organism>
<sequence length="324" mass="35310">MSGGAKEQVGRLLALVPLIQRRGAMAVDEAAAALGVAPDQLVKDLRVLIYCGWPGWLPGDLIEVDLDALDGEGVIRITNADYLRAPLRLSPAEASAMIVALRTLRESADGATLASLDSVLAKLEGAAEDGRVATGRVDVHLPRGQREAAALRARLGQAITEGRQVRLTYYVPSRDEETVRTVDPLELVDAQGSAYLQAWCHVADNRRLFRMDRVRAAEVLDAPAQAHPEVPPLDLRDTLFQPAADNALVTLLLRPEARWVAEYYPVEATRETGDGGLEVDLYVADPRWLTRLLLRLSPSAAVVRPQELTESFTAAARDALRLYS</sequence>
<gene>
    <name evidence="4" type="ORF">EKO23_18450</name>
</gene>
<protein>
    <submittedName>
        <fullName evidence="4">WYL domain-containing protein</fullName>
    </submittedName>
</protein>
<evidence type="ECO:0000259" key="2">
    <source>
        <dbReference type="Pfam" id="PF19187"/>
    </source>
</evidence>
<feature type="domain" description="WCX" evidence="3">
    <location>
        <begin position="249"/>
        <end position="320"/>
    </location>
</feature>
<dbReference type="Pfam" id="PF19187">
    <property type="entry name" value="HTH_PafC"/>
    <property type="match status" value="1"/>
</dbReference>
<dbReference type="Pfam" id="PF25583">
    <property type="entry name" value="WCX"/>
    <property type="match status" value="1"/>
</dbReference>
<dbReference type="RefSeq" id="WP_134719602.1">
    <property type="nucleotide sequence ID" value="NZ_SDKM01000031.1"/>
</dbReference>
<accession>A0A4Q4Z8X0</accession>
<name>A0A4Q4Z8X0_9ACTN</name>
<comment type="caution">
    <text evidence="4">The sequence shown here is derived from an EMBL/GenBank/DDBJ whole genome shotgun (WGS) entry which is preliminary data.</text>
</comment>
<dbReference type="Pfam" id="PF13280">
    <property type="entry name" value="WYL"/>
    <property type="match status" value="1"/>
</dbReference>
<evidence type="ECO:0000313" key="5">
    <source>
        <dbReference type="Proteomes" id="UP000295198"/>
    </source>
</evidence>
<evidence type="ECO:0000259" key="3">
    <source>
        <dbReference type="Pfam" id="PF25583"/>
    </source>
</evidence>
<reference evidence="4 5" key="1">
    <citation type="submission" date="2019-01" db="EMBL/GenBank/DDBJ databases">
        <title>Nocardioides guangzhouensis sp. nov., an actinobacterium isolated from soil.</title>
        <authorList>
            <person name="Fu Y."/>
            <person name="Cai Y."/>
            <person name="Lin Z."/>
            <person name="Chen P."/>
        </authorList>
    </citation>
    <scope>NUCLEOTIDE SEQUENCE [LARGE SCALE GENOMIC DNA]</scope>
    <source>
        <strain evidence="4 5">130</strain>
    </source>
</reference>
<dbReference type="PROSITE" id="PS52050">
    <property type="entry name" value="WYL"/>
    <property type="match status" value="1"/>
</dbReference>
<dbReference type="Proteomes" id="UP000295198">
    <property type="component" value="Unassembled WGS sequence"/>
</dbReference>
<dbReference type="InterPro" id="IPR026881">
    <property type="entry name" value="WYL_dom"/>
</dbReference>